<feature type="compositionally biased region" description="Basic and acidic residues" evidence="1">
    <location>
        <begin position="543"/>
        <end position="558"/>
    </location>
</feature>
<organism evidence="2 3">
    <name type="scientific">Heterodermia speciosa</name>
    <dbReference type="NCBI Taxonomy" id="116794"/>
    <lineage>
        <taxon>Eukaryota</taxon>
        <taxon>Fungi</taxon>
        <taxon>Dikarya</taxon>
        <taxon>Ascomycota</taxon>
        <taxon>Pezizomycotina</taxon>
        <taxon>Lecanoromycetes</taxon>
        <taxon>OSLEUM clade</taxon>
        <taxon>Lecanoromycetidae</taxon>
        <taxon>Caliciales</taxon>
        <taxon>Physciaceae</taxon>
        <taxon>Heterodermia</taxon>
    </lineage>
</organism>
<keyword evidence="3" id="KW-1185">Reference proteome</keyword>
<dbReference type="InterPro" id="IPR053169">
    <property type="entry name" value="MUG_Protein"/>
</dbReference>
<evidence type="ECO:0000256" key="1">
    <source>
        <dbReference type="SAM" id="MobiDB-lite"/>
    </source>
</evidence>
<dbReference type="Pfam" id="PF03663">
    <property type="entry name" value="Glyco_hydro_76"/>
    <property type="match status" value="1"/>
</dbReference>
<accession>A0A8H3EYZ5</accession>
<dbReference type="PANTHER" id="PTHR47791">
    <property type="entry name" value="MEIOTICALLY UP-REGULATED GENE 191 PROTEIN"/>
    <property type="match status" value="1"/>
</dbReference>
<dbReference type="InterPro" id="IPR008928">
    <property type="entry name" value="6-hairpin_glycosidase_sf"/>
</dbReference>
<dbReference type="Gene3D" id="1.50.10.20">
    <property type="match status" value="1"/>
</dbReference>
<dbReference type="EMBL" id="CAJPDS010000012">
    <property type="protein sequence ID" value="CAF9912857.1"/>
    <property type="molecule type" value="Genomic_DNA"/>
</dbReference>
<evidence type="ECO:0000313" key="3">
    <source>
        <dbReference type="Proteomes" id="UP000664521"/>
    </source>
</evidence>
<dbReference type="PANTHER" id="PTHR47791:SF2">
    <property type="entry name" value="ENDO MANNANASE, GH76 FAMILY (EUROFUNG)"/>
    <property type="match status" value="1"/>
</dbReference>
<protein>
    <recommendedName>
        <fullName evidence="4">Glycoside hydrolase family 76 protein</fullName>
    </recommendedName>
</protein>
<name>A0A8H3EYZ5_9LECA</name>
<proteinExistence type="predicted"/>
<dbReference type="OrthoDB" id="4104179at2759"/>
<sequence>MILRWSVRKGANHVSIFCFLGLFALVSSTLFKQHQSVFQQDSHDLERPTVDSNIEETDLVHTEHELPSNLANDIHQTPLQPAEGLLSRHDGMSSPPPEISSYSALLDALDVMQSQYYRIWPGTWTTAIDWTAAVMGTQVSATLLAITDFLNHDSKATPSARCIDNQEIQRRENTINQYFTQIASFYHAENAFSLRSQAYDDMLWVVLGWLESIKFIDHHSKLYYPAQSPQDQSSTTENVNNSMWYAQQFIPQFAHRARIFYDLAAKGWDTSLCNGGMIWNPYLAPYKNAITNQLFIAASVNMYLYFPGDDNPSPFTFDLAKAHDSHYLAAAINAYDWLKSSNMTNTLGLYTDGFHISALSKPNSSLEDRECDLRDEQVYTYNQGVILSGLRGLYTATANRSYLEDGHQLIRNVIAASGWAHRNSEDPWIRYRWRGLGRGGVMEEACDASGSCSQNGQTFKGIWWLHFTVFCQPIQAEEGNGGGGDGEEAALLHRASCHSYGDWVKWNAKAAWATRDHERRFGEWWGTHRWWPEPVSSGQGTDYRNEGVPDDEMWRGDRGGSASPGYHDHAAYPPLPPLSPSPSPSSSESKREEAPTTQDPNIRGRGRTVETQSGGLAVVRALYRWEMWYGGS</sequence>
<reference evidence="2" key="1">
    <citation type="submission" date="2021-03" db="EMBL/GenBank/DDBJ databases">
        <authorList>
            <person name="Tagirdzhanova G."/>
        </authorList>
    </citation>
    <scope>NUCLEOTIDE SEQUENCE</scope>
</reference>
<dbReference type="Proteomes" id="UP000664521">
    <property type="component" value="Unassembled WGS sequence"/>
</dbReference>
<evidence type="ECO:0008006" key="4">
    <source>
        <dbReference type="Google" id="ProtNLM"/>
    </source>
</evidence>
<evidence type="ECO:0000313" key="2">
    <source>
        <dbReference type="EMBL" id="CAF9912857.1"/>
    </source>
</evidence>
<dbReference type="SUPFAM" id="SSF48208">
    <property type="entry name" value="Six-hairpin glycosidases"/>
    <property type="match status" value="1"/>
</dbReference>
<dbReference type="AlphaFoldDB" id="A0A8H3EYZ5"/>
<feature type="compositionally biased region" description="Pro residues" evidence="1">
    <location>
        <begin position="573"/>
        <end position="583"/>
    </location>
</feature>
<gene>
    <name evidence="2" type="ORF">HETSPECPRED_001223</name>
</gene>
<comment type="caution">
    <text evidence="2">The sequence shown here is derived from an EMBL/GenBank/DDBJ whole genome shotgun (WGS) entry which is preliminary data.</text>
</comment>
<dbReference type="InterPro" id="IPR005198">
    <property type="entry name" value="Glyco_hydro_76"/>
</dbReference>
<dbReference type="GO" id="GO:0005975">
    <property type="term" value="P:carbohydrate metabolic process"/>
    <property type="evidence" value="ECO:0007669"/>
    <property type="project" value="InterPro"/>
</dbReference>
<feature type="region of interest" description="Disordered" evidence="1">
    <location>
        <begin position="532"/>
        <end position="613"/>
    </location>
</feature>